<dbReference type="EMBL" id="JBHULE010000035">
    <property type="protein sequence ID" value="MFD2565526.1"/>
    <property type="molecule type" value="Genomic_DNA"/>
</dbReference>
<evidence type="ECO:0000313" key="3">
    <source>
        <dbReference type="Proteomes" id="UP001597319"/>
    </source>
</evidence>
<organism evidence="2 3">
    <name type="scientific">Aquimarina rubra</name>
    <dbReference type="NCBI Taxonomy" id="1920033"/>
    <lineage>
        <taxon>Bacteria</taxon>
        <taxon>Pseudomonadati</taxon>
        <taxon>Bacteroidota</taxon>
        <taxon>Flavobacteriia</taxon>
        <taxon>Flavobacteriales</taxon>
        <taxon>Flavobacteriaceae</taxon>
        <taxon>Aquimarina</taxon>
    </lineage>
</organism>
<reference evidence="3" key="1">
    <citation type="journal article" date="2019" name="Int. J. Syst. Evol. Microbiol.">
        <title>The Global Catalogue of Microorganisms (GCM) 10K type strain sequencing project: providing services to taxonomists for standard genome sequencing and annotation.</title>
        <authorList>
            <consortium name="The Broad Institute Genomics Platform"/>
            <consortium name="The Broad Institute Genome Sequencing Center for Infectious Disease"/>
            <person name="Wu L."/>
            <person name="Ma J."/>
        </authorList>
    </citation>
    <scope>NUCLEOTIDE SEQUENCE [LARGE SCALE GENOMIC DNA]</scope>
    <source>
        <strain evidence="3">KCTC 52274</strain>
    </source>
</reference>
<evidence type="ECO:0000313" key="2">
    <source>
        <dbReference type="EMBL" id="MFD2565526.1"/>
    </source>
</evidence>
<proteinExistence type="predicted"/>
<gene>
    <name evidence="2" type="ORF">ACFSR1_22815</name>
</gene>
<name>A0ABW5LN34_9FLAO</name>
<feature type="coiled-coil region" evidence="1">
    <location>
        <begin position="78"/>
        <end position="111"/>
    </location>
</feature>
<keyword evidence="3" id="KW-1185">Reference proteome</keyword>
<protein>
    <submittedName>
        <fullName evidence="2">Uncharacterized protein</fullName>
    </submittedName>
</protein>
<keyword evidence="1" id="KW-0175">Coiled coil</keyword>
<evidence type="ECO:0000256" key="1">
    <source>
        <dbReference type="SAM" id="Coils"/>
    </source>
</evidence>
<comment type="caution">
    <text evidence="2">The sequence shown here is derived from an EMBL/GenBank/DDBJ whole genome shotgun (WGS) entry which is preliminary data.</text>
</comment>
<accession>A0ABW5LN34</accession>
<sequence>MNKDQNNKLDMYEAVQTYLDANTDKWNGVPVLITFKNQFSELLSNIREHQENQEAARVYLGANKTTQKRFVSEKADILNDALEAYAAIEENIELEQKAAKSFSDLNRLRNQDFVTVITETITLLEQHLEALADYGVTADQITDLKNSFDQFLTLQGQPRQYRIAGKQATLNLAELFDNTSSLLSNKMDKVMKRFKRTDANFFNGYQTARIIVNN</sequence>
<dbReference type="Proteomes" id="UP001597319">
    <property type="component" value="Unassembled WGS sequence"/>
</dbReference>
<dbReference type="RefSeq" id="WP_378295336.1">
    <property type="nucleotide sequence ID" value="NZ_JBHULE010000035.1"/>
</dbReference>